<accession>A0A6I4UA20</accession>
<evidence type="ECO:0000256" key="1">
    <source>
        <dbReference type="SAM" id="MobiDB-lite"/>
    </source>
</evidence>
<organism evidence="3 4">
    <name type="scientific">Alteriqipengyuania halimionae</name>
    <dbReference type="NCBI Taxonomy" id="1926630"/>
    <lineage>
        <taxon>Bacteria</taxon>
        <taxon>Pseudomonadati</taxon>
        <taxon>Pseudomonadota</taxon>
        <taxon>Alphaproteobacteria</taxon>
        <taxon>Sphingomonadales</taxon>
        <taxon>Erythrobacteraceae</taxon>
        <taxon>Alteriqipengyuania</taxon>
    </lineage>
</organism>
<evidence type="ECO:0000259" key="2">
    <source>
        <dbReference type="PROSITE" id="PS50104"/>
    </source>
</evidence>
<dbReference type="Proteomes" id="UP000429229">
    <property type="component" value="Unassembled WGS sequence"/>
</dbReference>
<keyword evidence="4" id="KW-1185">Reference proteome</keyword>
<dbReference type="InterPro" id="IPR035897">
    <property type="entry name" value="Toll_tir_struct_dom_sf"/>
</dbReference>
<reference evidence="3 4" key="1">
    <citation type="submission" date="2019-12" db="EMBL/GenBank/DDBJ databases">
        <title>Genomic-based taxomic classification of the family Erythrobacteraceae.</title>
        <authorList>
            <person name="Xu L."/>
        </authorList>
    </citation>
    <scope>NUCLEOTIDE SEQUENCE [LARGE SCALE GENOMIC DNA]</scope>
    <source>
        <strain evidence="3 4">LMG 29519</strain>
    </source>
</reference>
<dbReference type="PROSITE" id="PS50104">
    <property type="entry name" value="TIR"/>
    <property type="match status" value="1"/>
</dbReference>
<dbReference type="Pfam" id="PF13676">
    <property type="entry name" value="TIR_2"/>
    <property type="match status" value="1"/>
</dbReference>
<dbReference type="EMBL" id="WTYR01000001">
    <property type="protein sequence ID" value="MXP11117.1"/>
    <property type="molecule type" value="Genomic_DNA"/>
</dbReference>
<evidence type="ECO:0000313" key="3">
    <source>
        <dbReference type="EMBL" id="MXP11117.1"/>
    </source>
</evidence>
<gene>
    <name evidence="3" type="ORF">GRI68_13090</name>
</gene>
<name>A0A6I4UA20_9SPHN</name>
<protein>
    <submittedName>
        <fullName evidence="3">TIR domain-containing protein</fullName>
    </submittedName>
</protein>
<feature type="region of interest" description="Disordered" evidence="1">
    <location>
        <begin position="150"/>
        <end position="169"/>
    </location>
</feature>
<evidence type="ECO:0000313" key="4">
    <source>
        <dbReference type="Proteomes" id="UP000429229"/>
    </source>
</evidence>
<comment type="caution">
    <text evidence="3">The sequence shown here is derived from an EMBL/GenBank/DDBJ whole genome shotgun (WGS) entry which is preliminary data.</text>
</comment>
<feature type="domain" description="TIR" evidence="2">
    <location>
        <begin position="1"/>
        <end position="133"/>
    </location>
</feature>
<dbReference type="SUPFAM" id="SSF52200">
    <property type="entry name" value="Toll/Interleukin receptor TIR domain"/>
    <property type="match status" value="1"/>
</dbReference>
<proteinExistence type="predicted"/>
<dbReference type="RefSeq" id="WP_160617680.1">
    <property type="nucleotide sequence ID" value="NZ_WTYR01000001.1"/>
</dbReference>
<dbReference type="AlphaFoldDB" id="A0A6I4UA20"/>
<dbReference type="SMART" id="SM00255">
    <property type="entry name" value="TIR"/>
    <property type="match status" value="1"/>
</dbReference>
<sequence length="312" mass="34940">MPAKAFISYSHVDQSHIDRLSKHLAQLERDGTLSGWFDREIHAGGNLDDEISKQLLSSSIFLACASPDYIASNYCYDRELEIALEREQAGNLTIVPVVLEPCEWLQTPLSKFKAAPKDGKPISEFTNPNVAFLDVATEIRRLCQHGSDVKEFKSASPTSEPDDPRGGSRYRVQREFDELHKRDFVERSYDEILSFFESSVGEIQSVADVEARLHKTSDAHFSCTVINRGISRGFETLHVRRGGSFGAIDILYGEGNRANTSNGGFAVVADDYQLYLNSMLFHFSGEEKKMTPREAAQMLWDDLLSKVGIGYA</sequence>
<dbReference type="InterPro" id="IPR000157">
    <property type="entry name" value="TIR_dom"/>
</dbReference>
<dbReference type="GO" id="GO:0007165">
    <property type="term" value="P:signal transduction"/>
    <property type="evidence" value="ECO:0007669"/>
    <property type="project" value="InterPro"/>
</dbReference>
<dbReference type="OrthoDB" id="7308181at2"/>
<dbReference type="Gene3D" id="3.40.50.10140">
    <property type="entry name" value="Toll/interleukin-1 receptor homology (TIR) domain"/>
    <property type="match status" value="1"/>
</dbReference>